<feature type="domain" description="N-acetyltransferase" evidence="1">
    <location>
        <begin position="168"/>
        <end position="328"/>
    </location>
</feature>
<dbReference type="AlphaFoldDB" id="A0A9Q8WDI8"/>
<dbReference type="InterPro" id="IPR053225">
    <property type="entry name" value="Acyl-CoA_N-acyltransferase"/>
</dbReference>
<accession>A0A9Q8WDI8</accession>
<dbReference type="GO" id="GO:0016747">
    <property type="term" value="F:acyltransferase activity, transferring groups other than amino-acyl groups"/>
    <property type="evidence" value="ECO:0007669"/>
    <property type="project" value="InterPro"/>
</dbReference>
<dbReference type="PANTHER" id="PTHR20958">
    <property type="entry name" value="GLYCINE N-ACYLTRANSFERASE-LIKE PROTEIN"/>
    <property type="match status" value="1"/>
</dbReference>
<dbReference type="EMBL" id="CP019474">
    <property type="protein sequence ID" value="UQC78787.1"/>
    <property type="molecule type" value="Genomic_DNA"/>
</dbReference>
<dbReference type="PANTHER" id="PTHR20958:SF6">
    <property type="entry name" value="GLYCINE N-ACYLTRANSFERASE-LIKE PROTEIN"/>
    <property type="match status" value="1"/>
</dbReference>
<dbReference type="Proteomes" id="UP000830671">
    <property type="component" value="Chromosome 2"/>
</dbReference>
<evidence type="ECO:0000313" key="3">
    <source>
        <dbReference type="Proteomes" id="UP000830671"/>
    </source>
</evidence>
<gene>
    <name evidence="2" type="ORF">CLUP02_04264</name>
</gene>
<dbReference type="GeneID" id="73338290"/>
<dbReference type="KEGG" id="clup:CLUP02_04264"/>
<evidence type="ECO:0000313" key="2">
    <source>
        <dbReference type="EMBL" id="UQC78787.1"/>
    </source>
</evidence>
<organism evidence="2 3">
    <name type="scientific">Colletotrichum lupini</name>
    <dbReference type="NCBI Taxonomy" id="145971"/>
    <lineage>
        <taxon>Eukaryota</taxon>
        <taxon>Fungi</taxon>
        <taxon>Dikarya</taxon>
        <taxon>Ascomycota</taxon>
        <taxon>Pezizomycotina</taxon>
        <taxon>Sordariomycetes</taxon>
        <taxon>Hypocreomycetidae</taxon>
        <taxon>Glomerellales</taxon>
        <taxon>Glomerellaceae</taxon>
        <taxon>Colletotrichum</taxon>
        <taxon>Colletotrichum acutatum species complex</taxon>
    </lineage>
</organism>
<dbReference type="Pfam" id="PF00583">
    <property type="entry name" value="Acetyltransf_1"/>
    <property type="match status" value="1"/>
</dbReference>
<evidence type="ECO:0000259" key="1">
    <source>
        <dbReference type="PROSITE" id="PS51186"/>
    </source>
</evidence>
<reference evidence="2" key="1">
    <citation type="journal article" date="2021" name="Mol. Plant Microbe Interact.">
        <title>Complete Genome Sequence of the Plant-Pathogenic Fungus Colletotrichum lupini.</title>
        <authorList>
            <person name="Baroncelli R."/>
            <person name="Pensec F."/>
            <person name="Da Lio D."/>
            <person name="Boufleur T."/>
            <person name="Vicente I."/>
            <person name="Sarrocco S."/>
            <person name="Picot A."/>
            <person name="Baraldi E."/>
            <person name="Sukno S."/>
            <person name="Thon M."/>
            <person name="Le Floch G."/>
        </authorList>
    </citation>
    <scope>NUCLEOTIDE SEQUENCE</scope>
    <source>
        <strain evidence="2">IMI 504893</strain>
    </source>
</reference>
<dbReference type="InterPro" id="IPR000182">
    <property type="entry name" value="GNAT_dom"/>
</dbReference>
<protein>
    <submittedName>
        <fullName evidence="2">Acetyltransferase</fullName>
    </submittedName>
</protein>
<dbReference type="Gene3D" id="3.40.630.30">
    <property type="match status" value="1"/>
</dbReference>
<keyword evidence="3" id="KW-1185">Reference proteome</keyword>
<dbReference type="InterPro" id="IPR016181">
    <property type="entry name" value="Acyl_CoA_acyltransferase"/>
</dbReference>
<dbReference type="SUPFAM" id="SSF55729">
    <property type="entry name" value="Acyl-CoA N-acyltransferases (Nat)"/>
    <property type="match status" value="1"/>
</dbReference>
<proteinExistence type="predicted"/>
<sequence length="339" mass="37402">MATVHTSVPEGLIPLLESHLPNSLVLLRRLQFTRFKDGMRPTARIILASDAPLPSTASQQDADASGQEPRNFCAAYLDFGSTKETQLFMYSTVENAPDKTLADADKKTAESQIAAVLDAVTQVSKQQPDNRTLPGACLVGTLATPTRDAMLRAGVRVTPRQDYEYEKWLFRVNDIPDFEDRVTLPEGATWGPATERDCEIVISRTDIPRQVKTLMSWPSLFLKLEDGTPIAWSFLGTDASLSSLHCEPPYRQRGYAKALASKLIKRGTSEYGADGWASADVAPYNTGSKKMCQSLGGRHTWNVSCLLHTTNHLSKIYLDNLIGRQKLRLFPTGSTIVAQ</sequence>
<name>A0A9Q8WDI8_9PEZI</name>
<dbReference type="RefSeq" id="XP_049140423.1">
    <property type="nucleotide sequence ID" value="XM_049283280.1"/>
</dbReference>
<dbReference type="PROSITE" id="PS51186">
    <property type="entry name" value="GNAT"/>
    <property type="match status" value="1"/>
</dbReference>